<accession>A0ABQ5UA12</accession>
<dbReference type="Gene3D" id="2.40.10.220">
    <property type="entry name" value="predicted glycosyltransferase like domains"/>
    <property type="match status" value="1"/>
</dbReference>
<proteinExistence type="predicted"/>
<protein>
    <recommendedName>
        <fullName evidence="1">PilZ domain-containing protein</fullName>
    </recommendedName>
</protein>
<reference evidence="2" key="2">
    <citation type="submission" date="2023-01" db="EMBL/GenBank/DDBJ databases">
        <title>Draft genome sequence of Devosia yakushimensis strain NBRC 103855.</title>
        <authorList>
            <person name="Sun Q."/>
            <person name="Mori K."/>
        </authorList>
    </citation>
    <scope>NUCLEOTIDE SEQUENCE</scope>
    <source>
        <strain evidence="2">NBRC 103855</strain>
    </source>
</reference>
<evidence type="ECO:0000313" key="2">
    <source>
        <dbReference type="EMBL" id="GLQ08142.1"/>
    </source>
</evidence>
<feature type="domain" description="PilZ" evidence="1">
    <location>
        <begin position="10"/>
        <end position="92"/>
    </location>
</feature>
<dbReference type="EMBL" id="BSNG01000001">
    <property type="protein sequence ID" value="GLQ08142.1"/>
    <property type="molecule type" value="Genomic_DNA"/>
</dbReference>
<organism evidence="2 3">
    <name type="scientific">Devosia yakushimensis</name>
    <dbReference type="NCBI Taxonomy" id="470028"/>
    <lineage>
        <taxon>Bacteria</taxon>
        <taxon>Pseudomonadati</taxon>
        <taxon>Pseudomonadota</taxon>
        <taxon>Alphaproteobacteria</taxon>
        <taxon>Hyphomicrobiales</taxon>
        <taxon>Devosiaceae</taxon>
        <taxon>Devosia</taxon>
    </lineage>
</organism>
<sequence length="101" mass="11203">MLMTPKPKIERRKVPRRNAAMETVLVHENGVAREAGVIRDISVAGAKLAIAATGTLPDSAYILIPEQHQIEQCRIVWRSEHEVGLAFAAEPQQDPKDIPQK</sequence>
<dbReference type="InterPro" id="IPR009875">
    <property type="entry name" value="PilZ_domain"/>
</dbReference>
<keyword evidence="3" id="KW-1185">Reference proteome</keyword>
<evidence type="ECO:0000259" key="1">
    <source>
        <dbReference type="Pfam" id="PF07238"/>
    </source>
</evidence>
<dbReference type="Proteomes" id="UP001161406">
    <property type="component" value="Unassembled WGS sequence"/>
</dbReference>
<reference evidence="2" key="1">
    <citation type="journal article" date="2014" name="Int. J. Syst. Evol. Microbiol.">
        <title>Complete genome of a new Firmicutes species belonging to the dominant human colonic microbiota ('Ruminococcus bicirculans') reveals two chromosomes and a selective capacity to utilize plant glucans.</title>
        <authorList>
            <consortium name="NISC Comparative Sequencing Program"/>
            <person name="Wegmann U."/>
            <person name="Louis P."/>
            <person name="Goesmann A."/>
            <person name="Henrissat B."/>
            <person name="Duncan S.H."/>
            <person name="Flint H.J."/>
        </authorList>
    </citation>
    <scope>NUCLEOTIDE SEQUENCE</scope>
    <source>
        <strain evidence="2">NBRC 103855</strain>
    </source>
</reference>
<evidence type="ECO:0000313" key="3">
    <source>
        <dbReference type="Proteomes" id="UP001161406"/>
    </source>
</evidence>
<dbReference type="Pfam" id="PF07238">
    <property type="entry name" value="PilZ"/>
    <property type="match status" value="1"/>
</dbReference>
<dbReference type="SUPFAM" id="SSF141371">
    <property type="entry name" value="PilZ domain-like"/>
    <property type="match status" value="1"/>
</dbReference>
<gene>
    <name evidence="2" type="ORF">GCM10007913_00740</name>
</gene>
<name>A0ABQ5UA12_9HYPH</name>
<comment type="caution">
    <text evidence="2">The sequence shown here is derived from an EMBL/GenBank/DDBJ whole genome shotgun (WGS) entry which is preliminary data.</text>
</comment>